<dbReference type="SUPFAM" id="SSF55729">
    <property type="entry name" value="Acyl-CoA N-acyltransferases (Nat)"/>
    <property type="match status" value="1"/>
</dbReference>
<evidence type="ECO:0000259" key="1">
    <source>
        <dbReference type="PROSITE" id="PS51186"/>
    </source>
</evidence>
<dbReference type="Pfam" id="PF13302">
    <property type="entry name" value="Acetyltransf_3"/>
    <property type="match status" value="1"/>
</dbReference>
<dbReference type="InterPro" id="IPR000182">
    <property type="entry name" value="GNAT_dom"/>
</dbReference>
<dbReference type="AlphaFoldDB" id="A0A916UJB7"/>
<dbReference type="InterPro" id="IPR016181">
    <property type="entry name" value="Acyl_CoA_acyltransferase"/>
</dbReference>
<protein>
    <submittedName>
        <fullName evidence="2">N-acetyltransferase</fullName>
    </submittedName>
</protein>
<dbReference type="PANTHER" id="PTHR43792">
    <property type="entry name" value="GNAT FAMILY, PUTATIVE (AFU_ORTHOLOGUE AFUA_3G00765)-RELATED-RELATED"/>
    <property type="match status" value="1"/>
</dbReference>
<dbReference type="PANTHER" id="PTHR43792:SF1">
    <property type="entry name" value="N-ACETYLTRANSFERASE DOMAIN-CONTAINING PROTEIN"/>
    <property type="match status" value="1"/>
</dbReference>
<evidence type="ECO:0000313" key="2">
    <source>
        <dbReference type="EMBL" id="GGC75653.1"/>
    </source>
</evidence>
<dbReference type="EMBL" id="BMED01000002">
    <property type="protein sequence ID" value="GGC75653.1"/>
    <property type="molecule type" value="Genomic_DNA"/>
</dbReference>
<gene>
    <name evidence="2" type="ORF">GCM10011396_23640</name>
</gene>
<dbReference type="Gene3D" id="3.40.630.30">
    <property type="match status" value="1"/>
</dbReference>
<accession>A0A916UJB7</accession>
<evidence type="ECO:0000313" key="3">
    <source>
        <dbReference type="Proteomes" id="UP000637423"/>
    </source>
</evidence>
<feature type="domain" description="N-acetyltransferase" evidence="1">
    <location>
        <begin position="1"/>
        <end position="172"/>
    </location>
</feature>
<comment type="caution">
    <text evidence="2">The sequence shown here is derived from an EMBL/GenBank/DDBJ whole genome shotgun (WGS) entry which is preliminary data.</text>
</comment>
<dbReference type="Proteomes" id="UP000637423">
    <property type="component" value="Unassembled WGS sequence"/>
</dbReference>
<name>A0A916UJB7_9BURK</name>
<sequence length="179" mass="20825">MTVPTLETPRLILTQNCQEDWPLFLQLERDPDVLRYISDQRSEEELRNRFARRLPVWSKLSEQWLGLTVKEKKSGIKIGMHGFMPMWQPYRQAELGYSFLPDWHGHGYASEATRAVIEFAFAICGFHKLTATVTSGNNESVKLLQKVGFLQEGCLRDNFIIGGNWYDDLKFGLLERDRK</sequence>
<proteinExistence type="predicted"/>
<dbReference type="GO" id="GO:0016747">
    <property type="term" value="F:acyltransferase activity, transferring groups other than amino-acyl groups"/>
    <property type="evidence" value="ECO:0007669"/>
    <property type="project" value="InterPro"/>
</dbReference>
<dbReference type="PROSITE" id="PS51186">
    <property type="entry name" value="GNAT"/>
    <property type="match status" value="1"/>
</dbReference>
<reference evidence="2" key="1">
    <citation type="journal article" date="2014" name="Int. J. Syst. Evol. Microbiol.">
        <title>Complete genome sequence of Corynebacterium casei LMG S-19264T (=DSM 44701T), isolated from a smear-ripened cheese.</title>
        <authorList>
            <consortium name="US DOE Joint Genome Institute (JGI-PGF)"/>
            <person name="Walter F."/>
            <person name="Albersmeier A."/>
            <person name="Kalinowski J."/>
            <person name="Ruckert C."/>
        </authorList>
    </citation>
    <scope>NUCLEOTIDE SEQUENCE</scope>
    <source>
        <strain evidence="2">CGMCC 1.10998</strain>
    </source>
</reference>
<reference evidence="2" key="2">
    <citation type="submission" date="2020-09" db="EMBL/GenBank/DDBJ databases">
        <authorList>
            <person name="Sun Q."/>
            <person name="Zhou Y."/>
        </authorList>
    </citation>
    <scope>NUCLEOTIDE SEQUENCE</scope>
    <source>
        <strain evidence="2">CGMCC 1.10998</strain>
    </source>
</reference>
<keyword evidence="3" id="KW-1185">Reference proteome</keyword>
<organism evidence="2 3">
    <name type="scientific">Undibacterium terreum</name>
    <dbReference type="NCBI Taxonomy" id="1224302"/>
    <lineage>
        <taxon>Bacteria</taxon>
        <taxon>Pseudomonadati</taxon>
        <taxon>Pseudomonadota</taxon>
        <taxon>Betaproteobacteria</taxon>
        <taxon>Burkholderiales</taxon>
        <taxon>Oxalobacteraceae</taxon>
        <taxon>Undibacterium</taxon>
    </lineage>
</organism>
<dbReference type="RefSeq" id="WP_188566249.1">
    <property type="nucleotide sequence ID" value="NZ_BMED01000002.1"/>
</dbReference>
<dbReference type="InterPro" id="IPR051531">
    <property type="entry name" value="N-acetyltransferase"/>
</dbReference>